<accession>A0A4Y7KAA9</accession>
<dbReference type="PANTHER" id="PTHR47718">
    <property type="entry name" value="OS01G0519700 PROTEIN"/>
    <property type="match status" value="1"/>
</dbReference>
<organism evidence="3 4">
    <name type="scientific">Papaver somniferum</name>
    <name type="common">Opium poppy</name>
    <dbReference type="NCBI Taxonomy" id="3469"/>
    <lineage>
        <taxon>Eukaryota</taxon>
        <taxon>Viridiplantae</taxon>
        <taxon>Streptophyta</taxon>
        <taxon>Embryophyta</taxon>
        <taxon>Tracheophyta</taxon>
        <taxon>Spermatophyta</taxon>
        <taxon>Magnoliopsida</taxon>
        <taxon>Ranunculales</taxon>
        <taxon>Papaveraceae</taxon>
        <taxon>Papaveroideae</taxon>
        <taxon>Papaver</taxon>
    </lineage>
</organism>
<dbReference type="EMBL" id="CM010721">
    <property type="protein sequence ID" value="RZC69817.1"/>
    <property type="molecule type" value="Genomic_DNA"/>
</dbReference>
<feature type="compositionally biased region" description="Polar residues" evidence="1">
    <location>
        <begin position="1"/>
        <end position="15"/>
    </location>
</feature>
<dbReference type="InterPro" id="IPR004330">
    <property type="entry name" value="FAR1_DNA_bnd_dom"/>
</dbReference>
<sequence>MQLQDTNEKSNSTQDGLGKHGRPDFGKGIDLNISLNVDCNDNVQLIHSRMPEDIIPLLGMEFETEEEAYNFYNNYAFNYGFSVRKSKAHLYSDGKVRDRILVCSVEGKRGTDRRDACIKTHRAETRFGCLAKMKISNYSNGGKYRVIEFVPGHTHVTSGPSMTHLFRSHRKITTASIAQAEMADMSGINPKETLEFLSRQAGGHQNLGFTHVDYKNYLRSKRTREMQSGDTGGVLEYLQKMQLNDPNFYHAIQVDIDDLIINIFWADAKMMVDYDYFGDVMCFDTTYRKNKEG</sequence>
<protein>
    <recommendedName>
        <fullName evidence="2">FAR1 domain-containing protein</fullName>
    </recommendedName>
</protein>
<dbReference type="PANTHER" id="PTHR47718:SF8">
    <property type="entry name" value="PROTEIN FAR1-RELATED SEQUENCE"/>
    <property type="match status" value="1"/>
</dbReference>
<gene>
    <name evidence="3" type="ORF">C5167_032967</name>
</gene>
<feature type="region of interest" description="Disordered" evidence="1">
    <location>
        <begin position="1"/>
        <end position="23"/>
    </location>
</feature>
<evidence type="ECO:0000313" key="4">
    <source>
        <dbReference type="Proteomes" id="UP000316621"/>
    </source>
</evidence>
<dbReference type="AlphaFoldDB" id="A0A4Y7KAA9"/>
<evidence type="ECO:0000259" key="2">
    <source>
        <dbReference type="Pfam" id="PF03101"/>
    </source>
</evidence>
<dbReference type="STRING" id="3469.A0A4Y7KAA9"/>
<keyword evidence="4" id="KW-1185">Reference proteome</keyword>
<dbReference type="Gramene" id="RZC69817">
    <property type="protein sequence ID" value="RZC69817"/>
    <property type="gene ID" value="C5167_032967"/>
</dbReference>
<evidence type="ECO:0000256" key="1">
    <source>
        <dbReference type="SAM" id="MobiDB-lite"/>
    </source>
</evidence>
<feature type="domain" description="FAR1" evidence="2">
    <location>
        <begin position="70"/>
        <end position="155"/>
    </location>
</feature>
<dbReference type="Pfam" id="PF03101">
    <property type="entry name" value="FAR1"/>
    <property type="match status" value="1"/>
</dbReference>
<dbReference type="Proteomes" id="UP000316621">
    <property type="component" value="Chromosome 7"/>
</dbReference>
<name>A0A4Y7KAA9_PAPSO</name>
<reference evidence="3 4" key="1">
    <citation type="journal article" date="2018" name="Science">
        <title>The opium poppy genome and morphinan production.</title>
        <authorList>
            <person name="Guo L."/>
            <person name="Winzer T."/>
            <person name="Yang X."/>
            <person name="Li Y."/>
            <person name="Ning Z."/>
            <person name="He Z."/>
            <person name="Teodor R."/>
            <person name="Lu Y."/>
            <person name="Bowser T.A."/>
            <person name="Graham I.A."/>
            <person name="Ye K."/>
        </authorList>
    </citation>
    <scope>NUCLEOTIDE SEQUENCE [LARGE SCALE GENOMIC DNA]</scope>
    <source>
        <strain evidence="4">cv. HN1</strain>
        <tissue evidence="3">Leaves</tissue>
    </source>
</reference>
<dbReference type="OrthoDB" id="688325at2759"/>
<evidence type="ECO:0000313" key="3">
    <source>
        <dbReference type="EMBL" id="RZC69817.1"/>
    </source>
</evidence>
<dbReference type="OMA" id="TEFERGH"/>
<proteinExistence type="predicted"/>